<dbReference type="AlphaFoldDB" id="F4BVJ8"/>
<comment type="cofactor">
    <cofactor evidence="1">
        <name>[4Fe-4S] cluster</name>
        <dbReference type="ChEBI" id="CHEBI:49883"/>
    </cofactor>
</comment>
<keyword evidence="12" id="KW-1185">Reference proteome</keyword>
<proteinExistence type="inferred from homology"/>
<keyword evidence="4" id="KW-0808">Transferase</keyword>
<dbReference type="InterPro" id="IPR036724">
    <property type="entry name" value="Cobalamin-bd_sf"/>
</dbReference>
<sequence length="583" mass="65186">MMTILPPLGLLYIASTLKREGHEVKVVDADVENLSLATVSKTARDYAPDLIGLTMNTLQSRAAYETVEQLKRAYDAPVIAGGPHPSALRGEVLERCPSLDAVVYGEGEATTLEILKAFEDGRDLADVEGICYRQGEEILTTEPRCLVDIDSLPHPALELVAPIGRYHGAYPVGARPSLHIMASRGCPFQCTFCSKGIWERSLRLRKVDSVLAEVEWLRDTFRVKEIFFQDDTLNVNRGWFESLCSGLVELGLNKKVKFKGPFRANEKMVDPDILKMAKDAGFWMIFYGVESGNQRVLDSIKKGITLRELERAFQITKKAGIKTYASFMIGNLGESRETIKDTIRFARKLDPDYYGFAVATPYPGCEFYEAAKRGGYLLADFEEYDLNRYVLKTESLGPEDVQELMDTARKSMDGNRHSLLGRLLDRDRGIQTHCVPVYDYFPATSAPSEDLLGHEIVMGESDWDVLGPGWYGLERWPPVIRWTGKKAIAYLKGQPGQVCLCIKATGSRVGPSLTISVNGNPPKAYKLKPDWAGILKVPMENGEGTIRLDLEVDETLVPRDFGEGDERELGVAVERIWLKNFDH</sequence>
<evidence type="ECO:0000256" key="3">
    <source>
        <dbReference type="ARBA" id="ARBA00022603"/>
    </source>
</evidence>
<keyword evidence="7" id="KW-0408">Iron</keyword>
<evidence type="ECO:0000256" key="8">
    <source>
        <dbReference type="ARBA" id="ARBA00023014"/>
    </source>
</evidence>
<dbReference type="InParanoid" id="F4BVJ8"/>
<dbReference type="STRING" id="990316.MCON_1837"/>
<keyword evidence="6" id="KW-0479">Metal-binding</keyword>
<evidence type="ECO:0000259" key="9">
    <source>
        <dbReference type="PROSITE" id="PS51332"/>
    </source>
</evidence>
<evidence type="ECO:0000256" key="4">
    <source>
        <dbReference type="ARBA" id="ARBA00022679"/>
    </source>
</evidence>
<dbReference type="GO" id="GO:0031419">
    <property type="term" value="F:cobalamin binding"/>
    <property type="evidence" value="ECO:0007669"/>
    <property type="project" value="InterPro"/>
</dbReference>
<dbReference type="InterPro" id="IPR007197">
    <property type="entry name" value="rSAM"/>
</dbReference>
<name>F4BVJ8_METSG</name>
<protein>
    <submittedName>
        <fullName evidence="11">B12 binding domain/radical SAM domain fusion protein</fullName>
    </submittedName>
</protein>
<dbReference type="CDD" id="cd02068">
    <property type="entry name" value="radical_SAM_B12_BD"/>
    <property type="match status" value="1"/>
</dbReference>
<evidence type="ECO:0000259" key="10">
    <source>
        <dbReference type="PROSITE" id="PS51918"/>
    </source>
</evidence>
<dbReference type="PANTHER" id="PTHR43409:SF7">
    <property type="entry name" value="BLL1977 PROTEIN"/>
    <property type="match status" value="1"/>
</dbReference>
<dbReference type="InterPro" id="IPR034466">
    <property type="entry name" value="Methyltransferase_Class_B"/>
</dbReference>
<dbReference type="EMBL" id="CP002565">
    <property type="protein sequence ID" value="AEB68432.1"/>
    <property type="molecule type" value="Genomic_DNA"/>
</dbReference>
<dbReference type="Proteomes" id="UP000007807">
    <property type="component" value="Chromosome"/>
</dbReference>
<dbReference type="KEGG" id="mcj:MCON_1837"/>
<feature type="domain" description="Radical SAM core" evidence="10">
    <location>
        <begin position="172"/>
        <end position="399"/>
    </location>
</feature>
<dbReference type="InterPro" id="IPR006158">
    <property type="entry name" value="Cobalamin-bd"/>
</dbReference>
<evidence type="ECO:0000256" key="2">
    <source>
        <dbReference type="ARBA" id="ARBA00010854"/>
    </source>
</evidence>
<evidence type="ECO:0000256" key="6">
    <source>
        <dbReference type="ARBA" id="ARBA00022723"/>
    </source>
</evidence>
<evidence type="ECO:0000313" key="12">
    <source>
        <dbReference type="Proteomes" id="UP000007807"/>
    </source>
</evidence>
<dbReference type="InterPro" id="IPR058240">
    <property type="entry name" value="rSAM_sf"/>
</dbReference>
<comment type="similarity">
    <text evidence="2">Belongs to the methylamine corrinoid protein family.</text>
</comment>
<dbReference type="InterPro" id="IPR006638">
    <property type="entry name" value="Elp3/MiaA/NifB-like_rSAM"/>
</dbReference>
<accession>F4BVJ8</accession>
<dbReference type="GO" id="GO:0046872">
    <property type="term" value="F:metal ion binding"/>
    <property type="evidence" value="ECO:0007669"/>
    <property type="project" value="UniProtKB-KW"/>
</dbReference>
<dbReference type="HOGENOM" id="CLU_467435_0_0_2"/>
<dbReference type="PROSITE" id="PS51918">
    <property type="entry name" value="RADICAL_SAM"/>
    <property type="match status" value="1"/>
</dbReference>
<feature type="domain" description="B12-binding" evidence="9">
    <location>
        <begin position="1"/>
        <end position="125"/>
    </location>
</feature>
<dbReference type="SFLD" id="SFLDG01123">
    <property type="entry name" value="methyltransferase_(Class_B)"/>
    <property type="match status" value="1"/>
</dbReference>
<reference evidence="11 12" key="1">
    <citation type="journal article" date="2011" name="J. Bacteriol.">
        <title>Complete genome sequence of Methanosaeta concilii, a specialist in aceticlastic methanogenesis.</title>
        <authorList>
            <person name="Barber R.D."/>
            <person name="Zhang L."/>
            <person name="Harnack M."/>
            <person name="Olson M.V."/>
            <person name="Kaul R."/>
            <person name="Ingram-Smith C."/>
            <person name="Smith K.S."/>
        </authorList>
    </citation>
    <scope>NUCLEOTIDE SEQUENCE [LARGE SCALE GENOMIC DNA]</scope>
    <source>
        <strain evidence="12">ATCC 5969 / DSM 3671 / JCM 10134 / NBRC 103675 / OCM 69 / GP-6</strain>
    </source>
</reference>
<dbReference type="SUPFAM" id="SSF102114">
    <property type="entry name" value="Radical SAM enzymes"/>
    <property type="match status" value="1"/>
</dbReference>
<evidence type="ECO:0000256" key="1">
    <source>
        <dbReference type="ARBA" id="ARBA00001966"/>
    </source>
</evidence>
<gene>
    <name evidence="11" type="ordered locus">MCON_1837</name>
</gene>
<dbReference type="GO" id="GO:0003824">
    <property type="term" value="F:catalytic activity"/>
    <property type="evidence" value="ECO:0007669"/>
    <property type="project" value="InterPro"/>
</dbReference>
<keyword evidence="5" id="KW-0949">S-adenosyl-L-methionine</keyword>
<dbReference type="SMART" id="SM00729">
    <property type="entry name" value="Elp3"/>
    <property type="match status" value="1"/>
</dbReference>
<dbReference type="PROSITE" id="PS51332">
    <property type="entry name" value="B12_BINDING"/>
    <property type="match status" value="1"/>
</dbReference>
<dbReference type="Gene3D" id="3.80.30.20">
    <property type="entry name" value="tm_1862 like domain"/>
    <property type="match status" value="1"/>
</dbReference>
<evidence type="ECO:0000256" key="7">
    <source>
        <dbReference type="ARBA" id="ARBA00023004"/>
    </source>
</evidence>
<keyword evidence="8" id="KW-0411">Iron-sulfur</keyword>
<dbReference type="SFLD" id="SFLDS00029">
    <property type="entry name" value="Radical_SAM"/>
    <property type="match status" value="1"/>
</dbReference>
<organism evidence="11 12">
    <name type="scientific">Methanothrix soehngenii (strain ATCC 5969 / DSM 3671 / JCM 10134 / NBRC 103675 / OCM 69 / GP-6)</name>
    <name type="common">Methanosaeta concilii</name>
    <dbReference type="NCBI Taxonomy" id="990316"/>
    <lineage>
        <taxon>Archaea</taxon>
        <taxon>Methanobacteriati</taxon>
        <taxon>Methanobacteriota</taxon>
        <taxon>Stenosarchaea group</taxon>
        <taxon>Methanomicrobia</taxon>
        <taxon>Methanotrichales</taxon>
        <taxon>Methanotrichaceae</taxon>
        <taxon>Methanothrix</taxon>
    </lineage>
</organism>
<dbReference type="CDD" id="cd01335">
    <property type="entry name" value="Radical_SAM"/>
    <property type="match status" value="1"/>
</dbReference>
<evidence type="ECO:0000313" key="11">
    <source>
        <dbReference type="EMBL" id="AEB68432.1"/>
    </source>
</evidence>
<dbReference type="PANTHER" id="PTHR43409">
    <property type="entry name" value="ANAEROBIC MAGNESIUM-PROTOPORPHYRIN IX MONOMETHYL ESTER CYCLASE-RELATED"/>
    <property type="match status" value="1"/>
</dbReference>
<evidence type="ECO:0000256" key="5">
    <source>
        <dbReference type="ARBA" id="ARBA00022691"/>
    </source>
</evidence>
<dbReference type="Pfam" id="PF04055">
    <property type="entry name" value="Radical_SAM"/>
    <property type="match status" value="1"/>
</dbReference>
<dbReference type="SUPFAM" id="SSF52242">
    <property type="entry name" value="Cobalamin (vitamin B12)-binding domain"/>
    <property type="match status" value="1"/>
</dbReference>
<dbReference type="SFLD" id="SFLDG01082">
    <property type="entry name" value="B12-binding_domain_containing"/>
    <property type="match status" value="1"/>
</dbReference>
<dbReference type="Gene3D" id="3.40.50.280">
    <property type="entry name" value="Cobalamin-binding domain"/>
    <property type="match status" value="1"/>
</dbReference>
<dbReference type="InterPro" id="IPR051198">
    <property type="entry name" value="BchE-like"/>
</dbReference>
<dbReference type="Pfam" id="PF02310">
    <property type="entry name" value="B12-binding"/>
    <property type="match status" value="1"/>
</dbReference>
<dbReference type="GO" id="GO:0051539">
    <property type="term" value="F:4 iron, 4 sulfur cluster binding"/>
    <property type="evidence" value="ECO:0007669"/>
    <property type="project" value="UniProtKB-KW"/>
</dbReference>
<dbReference type="InterPro" id="IPR023404">
    <property type="entry name" value="rSAM_horseshoe"/>
</dbReference>
<keyword evidence="3" id="KW-0489">Methyltransferase</keyword>